<sequence>MLENQHSRYGAITRMLPATLGKVFFVIHADNASDNHLLEEFPVDRDGVPRVYQTTSGAATDNLAIQAGLDACVAGRDDYVIILPSNGNDYDLGALLTMSKNNVHLISLEAINADPIRIGASRGVVLEQTASVDVAYITGQNCEFAGFYIKNKANYSAVQAGATAHTMYIHHNLLFIQLNWRRPLIIYRLVFFALFFWIIFLSYNT</sequence>
<keyword evidence="1" id="KW-0812">Transmembrane</keyword>
<accession>A0A0F9FWM5</accession>
<dbReference type="AlphaFoldDB" id="A0A0F9FWM5"/>
<proteinExistence type="predicted"/>
<keyword evidence="1" id="KW-0472">Membrane</keyword>
<dbReference type="EMBL" id="LAZR01030795">
    <property type="protein sequence ID" value="KKL55567.1"/>
    <property type="molecule type" value="Genomic_DNA"/>
</dbReference>
<protein>
    <submittedName>
        <fullName evidence="2">Uncharacterized protein</fullName>
    </submittedName>
</protein>
<evidence type="ECO:0000256" key="1">
    <source>
        <dbReference type="SAM" id="Phobius"/>
    </source>
</evidence>
<name>A0A0F9FWM5_9ZZZZ</name>
<gene>
    <name evidence="2" type="ORF">LCGC14_2254130</name>
</gene>
<reference evidence="2" key="1">
    <citation type="journal article" date="2015" name="Nature">
        <title>Complex archaea that bridge the gap between prokaryotes and eukaryotes.</title>
        <authorList>
            <person name="Spang A."/>
            <person name="Saw J.H."/>
            <person name="Jorgensen S.L."/>
            <person name="Zaremba-Niedzwiedzka K."/>
            <person name="Martijn J."/>
            <person name="Lind A.E."/>
            <person name="van Eijk R."/>
            <person name="Schleper C."/>
            <person name="Guy L."/>
            <person name="Ettema T.J."/>
        </authorList>
    </citation>
    <scope>NUCLEOTIDE SEQUENCE</scope>
</reference>
<keyword evidence="1" id="KW-1133">Transmembrane helix</keyword>
<dbReference type="SUPFAM" id="SSF51126">
    <property type="entry name" value="Pectin lyase-like"/>
    <property type="match status" value="1"/>
</dbReference>
<evidence type="ECO:0000313" key="2">
    <source>
        <dbReference type="EMBL" id="KKL55567.1"/>
    </source>
</evidence>
<comment type="caution">
    <text evidence="2">The sequence shown here is derived from an EMBL/GenBank/DDBJ whole genome shotgun (WGS) entry which is preliminary data.</text>
</comment>
<dbReference type="InterPro" id="IPR011050">
    <property type="entry name" value="Pectin_lyase_fold/virulence"/>
</dbReference>
<organism evidence="2">
    <name type="scientific">marine sediment metagenome</name>
    <dbReference type="NCBI Taxonomy" id="412755"/>
    <lineage>
        <taxon>unclassified sequences</taxon>
        <taxon>metagenomes</taxon>
        <taxon>ecological metagenomes</taxon>
    </lineage>
</organism>
<feature type="transmembrane region" description="Helical" evidence="1">
    <location>
        <begin position="185"/>
        <end position="203"/>
    </location>
</feature>